<name>A0A927B9X8_9BACT</name>
<dbReference type="EMBL" id="JACXAD010000002">
    <property type="protein sequence ID" value="MBD2766852.1"/>
    <property type="molecule type" value="Genomic_DNA"/>
</dbReference>
<protein>
    <submittedName>
        <fullName evidence="2">Uncharacterized protein</fullName>
    </submittedName>
</protein>
<evidence type="ECO:0000256" key="1">
    <source>
        <dbReference type="SAM" id="MobiDB-lite"/>
    </source>
</evidence>
<organism evidence="2 3">
    <name type="scientific">Hymenobacter montanus</name>
    <dbReference type="NCBI Taxonomy" id="2771359"/>
    <lineage>
        <taxon>Bacteria</taxon>
        <taxon>Pseudomonadati</taxon>
        <taxon>Bacteroidota</taxon>
        <taxon>Cytophagia</taxon>
        <taxon>Cytophagales</taxon>
        <taxon>Hymenobacteraceae</taxon>
        <taxon>Hymenobacter</taxon>
    </lineage>
</organism>
<dbReference type="RefSeq" id="WP_191003670.1">
    <property type="nucleotide sequence ID" value="NZ_JACXAD010000002.1"/>
</dbReference>
<feature type="region of interest" description="Disordered" evidence="1">
    <location>
        <begin position="70"/>
        <end position="96"/>
    </location>
</feature>
<reference evidence="2" key="1">
    <citation type="submission" date="2020-09" db="EMBL/GenBank/DDBJ databases">
        <authorList>
            <person name="Kim M.K."/>
        </authorList>
    </citation>
    <scope>NUCLEOTIDE SEQUENCE</scope>
    <source>
        <strain evidence="2">BT664</strain>
    </source>
</reference>
<evidence type="ECO:0000313" key="3">
    <source>
        <dbReference type="Proteomes" id="UP000612233"/>
    </source>
</evidence>
<keyword evidence="3" id="KW-1185">Reference proteome</keyword>
<dbReference type="Proteomes" id="UP000612233">
    <property type="component" value="Unassembled WGS sequence"/>
</dbReference>
<feature type="region of interest" description="Disordered" evidence="1">
    <location>
        <begin position="1"/>
        <end position="20"/>
    </location>
</feature>
<evidence type="ECO:0000313" key="2">
    <source>
        <dbReference type="EMBL" id="MBD2766852.1"/>
    </source>
</evidence>
<gene>
    <name evidence="2" type="ORF">IC235_02970</name>
</gene>
<proteinExistence type="predicted"/>
<comment type="caution">
    <text evidence="2">The sequence shown here is derived from an EMBL/GenBank/DDBJ whole genome shotgun (WGS) entry which is preliminary data.</text>
</comment>
<sequence length="96" mass="9913">MASARAHPMAPGSGVGIKGQDTTYYGGYIRNKVLANGAKDGPLRHLYQCRRTFGSQAGLLGGSLAPLAVGGAPAAPARAPRRPGEPAARRPQRSAY</sequence>
<dbReference type="AlphaFoldDB" id="A0A927B9X8"/>
<accession>A0A927B9X8</accession>